<protein>
    <recommendedName>
        <fullName evidence="4">3'-5' exonuclease</fullName>
    </recommendedName>
</protein>
<proteinExistence type="predicted"/>
<feature type="compositionally biased region" description="Low complexity" evidence="1">
    <location>
        <begin position="46"/>
        <end position="56"/>
    </location>
</feature>
<evidence type="ECO:0000256" key="1">
    <source>
        <dbReference type="SAM" id="MobiDB-lite"/>
    </source>
</evidence>
<sequence length="66" mass="6716">MGWHREPLVGFDPETTGTDPREARTVAGTVSEVGDGGRPGRRERPAGPGAPVPADEVPARAGAVAA</sequence>
<keyword evidence="3" id="KW-1185">Reference proteome</keyword>
<dbReference type="RefSeq" id="WP_004981857.1">
    <property type="nucleotide sequence ID" value="NZ_CP023700.1"/>
</dbReference>
<name>A0ABX6AL45_STRVD</name>
<feature type="region of interest" description="Disordered" evidence="1">
    <location>
        <begin position="1"/>
        <end position="66"/>
    </location>
</feature>
<evidence type="ECO:0000313" key="2">
    <source>
        <dbReference type="EMBL" id="QEU88361.1"/>
    </source>
</evidence>
<evidence type="ECO:0008006" key="4">
    <source>
        <dbReference type="Google" id="ProtNLM"/>
    </source>
</evidence>
<dbReference type="EMBL" id="CP023700">
    <property type="protein sequence ID" value="QEU88361.1"/>
    <property type="molecule type" value="Genomic_DNA"/>
</dbReference>
<reference evidence="2 3" key="1">
    <citation type="submission" date="2017-09" db="EMBL/GenBank/DDBJ databases">
        <authorList>
            <person name="Lee N."/>
            <person name="Cho B.-K."/>
        </authorList>
    </citation>
    <scope>NUCLEOTIDE SEQUENCE [LARGE SCALE GENOMIC DNA]</scope>
    <source>
        <strain evidence="2 3">ATCC 39115</strain>
    </source>
</reference>
<dbReference type="Proteomes" id="UP000327143">
    <property type="component" value="Chromosome"/>
</dbReference>
<accession>A0ABX6AL45</accession>
<organism evidence="2 3">
    <name type="scientific">Streptomyces viridosporus T7A</name>
    <dbReference type="NCBI Taxonomy" id="665577"/>
    <lineage>
        <taxon>Bacteria</taxon>
        <taxon>Bacillati</taxon>
        <taxon>Actinomycetota</taxon>
        <taxon>Actinomycetes</taxon>
        <taxon>Kitasatosporales</taxon>
        <taxon>Streptomycetaceae</taxon>
        <taxon>Streptomyces</taxon>
    </lineage>
</organism>
<gene>
    <name evidence="2" type="ORF">CP969_29450</name>
</gene>
<evidence type="ECO:0000313" key="3">
    <source>
        <dbReference type="Proteomes" id="UP000327143"/>
    </source>
</evidence>